<evidence type="ECO:0000313" key="3">
    <source>
        <dbReference type="Proteomes" id="UP000477722"/>
    </source>
</evidence>
<name>A0A6G4WPL1_9ACTN</name>
<sequence length="208" mass="23343">MTAAAATGRGPDSGTAPLQRQDARQEQAHSVMKALQPLQRWAQFGWPKLCGAMSYDLLVAPDIDIEIYGTLRVETGFSLVSAWAQDPAVDRILFLNAVDEPDAGLGWEVRYRVHGVPWTVQMWLLPTDYDGPRSADLVEPMRAALSSGTRSTILCIKERLVARGTEYRSIDVYRAVLDDGVKDIDEYDRWCRSYSSTGLLNWRPSPRR</sequence>
<gene>
    <name evidence="2" type="ORF">G5C65_01335</name>
</gene>
<dbReference type="Proteomes" id="UP000477722">
    <property type="component" value="Unassembled WGS sequence"/>
</dbReference>
<feature type="region of interest" description="Disordered" evidence="1">
    <location>
        <begin position="1"/>
        <end position="23"/>
    </location>
</feature>
<dbReference type="RefSeq" id="WP_165296692.1">
    <property type="nucleotide sequence ID" value="NZ_JAAKZZ010000005.1"/>
</dbReference>
<dbReference type="EMBL" id="JAAKZZ010000005">
    <property type="protein sequence ID" value="NGO67028.1"/>
    <property type="molecule type" value="Genomic_DNA"/>
</dbReference>
<proteinExistence type="predicted"/>
<evidence type="ECO:0000313" key="2">
    <source>
        <dbReference type="EMBL" id="NGO67028.1"/>
    </source>
</evidence>
<comment type="caution">
    <text evidence="2">The sequence shown here is derived from an EMBL/GenBank/DDBJ whole genome shotgun (WGS) entry which is preliminary data.</text>
</comment>
<evidence type="ECO:0000256" key="1">
    <source>
        <dbReference type="SAM" id="MobiDB-lite"/>
    </source>
</evidence>
<protein>
    <submittedName>
        <fullName evidence="2">Uncharacterized protein</fullName>
    </submittedName>
</protein>
<dbReference type="AlphaFoldDB" id="A0A6G4WPL1"/>
<accession>A0A6G4WPL1</accession>
<reference evidence="2 3" key="1">
    <citation type="submission" date="2020-02" db="EMBL/GenBank/DDBJ databases">
        <title>Whole-genome analyses of novel actinobacteria.</title>
        <authorList>
            <person name="Sahin N."/>
            <person name="Tatar D."/>
        </authorList>
    </citation>
    <scope>NUCLEOTIDE SEQUENCE [LARGE SCALE GENOMIC DNA]</scope>
    <source>
        <strain evidence="2 3">SB3404</strain>
    </source>
</reference>
<organism evidence="2 3">
    <name type="scientific">Streptomyces boncukensis</name>
    <dbReference type="NCBI Taxonomy" id="2711219"/>
    <lineage>
        <taxon>Bacteria</taxon>
        <taxon>Bacillati</taxon>
        <taxon>Actinomycetota</taxon>
        <taxon>Actinomycetes</taxon>
        <taxon>Kitasatosporales</taxon>
        <taxon>Streptomycetaceae</taxon>
        <taxon>Streptomyces</taxon>
    </lineage>
</organism>
<keyword evidence="3" id="KW-1185">Reference proteome</keyword>